<organism evidence="1 2">
    <name type="scientific">Achromobacter ruhlandii</name>
    <dbReference type="NCBI Taxonomy" id="72557"/>
    <lineage>
        <taxon>Bacteria</taxon>
        <taxon>Pseudomonadati</taxon>
        <taxon>Pseudomonadota</taxon>
        <taxon>Betaproteobacteria</taxon>
        <taxon>Burkholderiales</taxon>
        <taxon>Alcaligenaceae</taxon>
        <taxon>Achromobacter</taxon>
    </lineage>
</organism>
<evidence type="ECO:0000313" key="2">
    <source>
        <dbReference type="Proteomes" id="UP000542405"/>
    </source>
</evidence>
<dbReference type="AlphaFoldDB" id="A0A848NPJ7"/>
<evidence type="ECO:0000313" key="1">
    <source>
        <dbReference type="EMBL" id="NMU92872.1"/>
    </source>
</evidence>
<sequence length="655" mass="70473">MESGLWDVDHGLYYVAGPPSSPPIWGDARYLDSVIKGKEDYYASHYGEESRLYRDPTSSSGLAASAVNAIVPETGHLLKHIGTLLQHNLDEQAFKVLKWMSRKNYAFIQGVFSWNAIQKDIAAGVPPKVAIGSEAALLVFNYLAAEGIAFAVLGSLGIAAAGPVVAASVVIGAGVAIGSDLIGVNSIAARLINDALFNVDPQLIEPPSAAGANFLQHGERSALPSPAEDMSAHPSPLFLEDGVVQFSDYQVSLAMREIVEHPDRYPDAVALLPGILASIAATIDSEDGAGIDLAGEDVSMRAPPETVPYADITPDNGVKTFAGGNERSYLFIGDDTPNKMIGGKAINWFMPKADHGGANAIIGSPDGYNVLDFSLNEKGVDILIQDNDRMEKWILDRAYALGIDPGRVYDHFLTYGNALPLLRGWFASEELNAVSCARFSDDIYKNIDYIIGSSYDDIIIGDMLGGVTMTGGAGNDTFVLHGGGNRVIFNDGDFASPGSGEITTKFVHGLTTGSEADDFNARHYAPQYLNLGGYFGFRLDPDVLDFSNLDGDVNVDGYQAMRFIGEHAFTGHAGEVRYVTHNSHGSNIPDQTVGDEGDYFWTTVRLEGDRTGSGEADFFVEYTNYLNPSNDNSLWSEYATGNIYPFLDDANLFFG</sequence>
<accession>A0A848NPJ7</accession>
<protein>
    <submittedName>
        <fullName evidence="1">Uncharacterized protein</fullName>
    </submittedName>
</protein>
<dbReference type="Proteomes" id="UP000542405">
    <property type="component" value="Unassembled WGS sequence"/>
</dbReference>
<proteinExistence type="predicted"/>
<gene>
    <name evidence="1" type="ORF">HGQ98_25290</name>
</gene>
<reference evidence="1 2" key="1">
    <citation type="submission" date="2020-04" db="EMBL/GenBank/DDBJ databases">
        <title>Achromobacter ruhlandii genome sequencing and assembly.</title>
        <authorList>
            <person name="Martins R.C.R."/>
            <person name="Perdigao-Neto L.V."/>
            <person name="Levin A.S.S."/>
            <person name="Costa S.F."/>
        </authorList>
    </citation>
    <scope>NUCLEOTIDE SEQUENCE [LARGE SCALE GENOMIC DNA]</scope>
    <source>
        <strain evidence="1 2">9035ralo</strain>
    </source>
</reference>
<dbReference type="EMBL" id="JABBZE010000459">
    <property type="protein sequence ID" value="NMU92872.1"/>
    <property type="molecule type" value="Genomic_DNA"/>
</dbReference>
<comment type="caution">
    <text evidence="1">The sequence shown here is derived from an EMBL/GenBank/DDBJ whole genome shotgun (WGS) entry which is preliminary data.</text>
</comment>
<name>A0A848NPJ7_9BURK</name>